<gene>
    <name evidence="3" type="ORF">AUP43_15215</name>
</gene>
<name>A0A154V7T8_9PROT</name>
<evidence type="ECO:0000259" key="2">
    <source>
        <dbReference type="PROSITE" id="PS51740"/>
    </source>
</evidence>
<dbReference type="STRING" id="580166.AUP43_15215"/>
<proteinExistence type="predicted"/>
<dbReference type="GO" id="GO:0003677">
    <property type="term" value="F:DNA binding"/>
    <property type="evidence" value="ECO:0007669"/>
    <property type="project" value="UniProtKB-UniRule"/>
</dbReference>
<reference evidence="3 4" key="1">
    <citation type="submission" date="2015-12" db="EMBL/GenBank/DDBJ databases">
        <title>Genome sequence of Oceanibaculum pacificum MCCC 1A02656.</title>
        <authorList>
            <person name="Lu L."/>
            <person name="Lai Q."/>
            <person name="Shao Z."/>
            <person name="Qian P."/>
        </authorList>
    </citation>
    <scope>NUCLEOTIDE SEQUENCE [LARGE SCALE GENOMIC DNA]</scope>
    <source>
        <strain evidence="3 4">MCCC 1A02656</strain>
    </source>
</reference>
<dbReference type="Pfam" id="PF04014">
    <property type="entry name" value="MazE_antitoxin"/>
    <property type="match status" value="1"/>
</dbReference>
<evidence type="ECO:0000313" key="3">
    <source>
        <dbReference type="EMBL" id="KZC97415.1"/>
    </source>
</evidence>
<sequence>MRITSKGQVTIPADIREKAGLLPNTEVEFEFDGKIVRIQHARSPKKQGRGARLVAHLRGRGDVTMSTDEIMALTRAD</sequence>
<dbReference type="EMBL" id="LPXN01000179">
    <property type="protein sequence ID" value="KZC97415.1"/>
    <property type="molecule type" value="Genomic_DNA"/>
</dbReference>
<dbReference type="Proteomes" id="UP000076400">
    <property type="component" value="Unassembled WGS sequence"/>
</dbReference>
<dbReference type="InterPro" id="IPR007159">
    <property type="entry name" value="SpoVT-AbrB_dom"/>
</dbReference>
<evidence type="ECO:0000256" key="1">
    <source>
        <dbReference type="PROSITE-ProRule" id="PRU01076"/>
    </source>
</evidence>
<dbReference type="Gene3D" id="2.10.260.10">
    <property type="match status" value="1"/>
</dbReference>
<accession>A0A154V7T8</accession>
<dbReference type="NCBIfam" id="TIGR01439">
    <property type="entry name" value="lp_hng_hel_AbrB"/>
    <property type="match status" value="1"/>
</dbReference>
<dbReference type="OrthoDB" id="9809003at2"/>
<organism evidence="3 4">
    <name type="scientific">Oceanibaculum pacificum</name>
    <dbReference type="NCBI Taxonomy" id="580166"/>
    <lineage>
        <taxon>Bacteria</taxon>
        <taxon>Pseudomonadati</taxon>
        <taxon>Pseudomonadota</taxon>
        <taxon>Alphaproteobacteria</taxon>
        <taxon>Rhodospirillales</taxon>
        <taxon>Oceanibaculaceae</taxon>
        <taxon>Oceanibaculum</taxon>
    </lineage>
</organism>
<comment type="caution">
    <text evidence="3">The sequence shown here is derived from an EMBL/GenBank/DDBJ whole genome shotgun (WGS) entry which is preliminary data.</text>
</comment>
<dbReference type="PROSITE" id="PS51740">
    <property type="entry name" value="SPOVT_ABRB"/>
    <property type="match status" value="1"/>
</dbReference>
<dbReference type="AlphaFoldDB" id="A0A154V7T8"/>
<keyword evidence="1" id="KW-0238">DNA-binding</keyword>
<dbReference type="RefSeq" id="WP_067560359.1">
    <property type="nucleotide sequence ID" value="NZ_LPXN01000179.1"/>
</dbReference>
<dbReference type="SUPFAM" id="SSF89447">
    <property type="entry name" value="AbrB/MazE/MraZ-like"/>
    <property type="match status" value="1"/>
</dbReference>
<protein>
    <submittedName>
        <fullName evidence="3">AbrB family transcriptional regulator</fullName>
    </submittedName>
</protein>
<keyword evidence="4" id="KW-1185">Reference proteome</keyword>
<dbReference type="InterPro" id="IPR037914">
    <property type="entry name" value="SpoVT-AbrB_sf"/>
</dbReference>
<feature type="domain" description="SpoVT-AbrB" evidence="2">
    <location>
        <begin position="1"/>
        <end position="43"/>
    </location>
</feature>
<evidence type="ECO:0000313" key="4">
    <source>
        <dbReference type="Proteomes" id="UP000076400"/>
    </source>
</evidence>
<dbReference type="SMART" id="SM00966">
    <property type="entry name" value="SpoVT_AbrB"/>
    <property type="match status" value="1"/>
</dbReference>